<protein>
    <recommendedName>
        <fullName evidence="11">G-protein coupled receptors family 1 profile domain-containing protein</fullName>
    </recommendedName>
</protein>
<evidence type="ECO:0000256" key="5">
    <source>
        <dbReference type="ARBA" id="ARBA00023040"/>
    </source>
</evidence>
<accession>A7S2I9</accession>
<gene>
    <name evidence="12" type="ORF">NEMVEDRAFT_v1g205794</name>
</gene>
<dbReference type="InterPro" id="IPR017452">
    <property type="entry name" value="GPCR_Rhodpsn_7TM"/>
</dbReference>
<dbReference type="Proteomes" id="UP000001593">
    <property type="component" value="Unassembled WGS sequence"/>
</dbReference>
<feature type="domain" description="G-protein coupled receptors family 1 profile" evidence="11">
    <location>
        <begin position="53"/>
        <end position="312"/>
    </location>
</feature>
<evidence type="ECO:0000256" key="10">
    <source>
        <dbReference type="SAM" id="Phobius"/>
    </source>
</evidence>
<evidence type="ECO:0000256" key="2">
    <source>
        <dbReference type="ARBA" id="ARBA00022475"/>
    </source>
</evidence>
<dbReference type="GO" id="GO:0007186">
    <property type="term" value="P:G protein-coupled receptor signaling pathway"/>
    <property type="evidence" value="ECO:0000318"/>
    <property type="project" value="GO_Central"/>
</dbReference>
<sequence>MDTSINRTLRLLLTGNLSTSSEQAEDGLTTRELAIYGATLCFYIVVMVTAVLGNLLVLMATFQNQNLRDSATNLLLANLAVADFCQGAISLPLRIAEEVMSNFYLCRVSIPTTIFFGGTSNLTILFISIERFVSIYRPYAYCRIFTDMVVKVVIAFSWITVAAFSLTSASSIVWRRHISSSCRFPVYLSKAYILALYIYVHIVPITLVILLYGFILKANCIQTCRIYGQHLSVTSNSGSFEMEERSRVLQRLAHLKAVKVVSVVVGLFIVLVLPIIIIDAVEILGGGRPPEGFVKGAVCLIYANNCVNVFVYAGFNQEYRQTFKRILNKFKLALLGRCVRS</sequence>
<keyword evidence="5 9" id="KW-0297">G-protein coupled receptor</keyword>
<dbReference type="STRING" id="45351.A7S2I9"/>
<dbReference type="SUPFAM" id="SSF81321">
    <property type="entry name" value="Family A G protein-coupled receptor-like"/>
    <property type="match status" value="1"/>
</dbReference>
<keyword evidence="2" id="KW-1003">Cell membrane</keyword>
<evidence type="ECO:0000256" key="1">
    <source>
        <dbReference type="ARBA" id="ARBA00004651"/>
    </source>
</evidence>
<evidence type="ECO:0000256" key="9">
    <source>
        <dbReference type="RuleBase" id="RU000688"/>
    </source>
</evidence>
<dbReference type="EMBL" id="DS469569">
    <property type="protein sequence ID" value="EDO42008.1"/>
    <property type="molecule type" value="Genomic_DNA"/>
</dbReference>
<evidence type="ECO:0000313" key="13">
    <source>
        <dbReference type="Proteomes" id="UP000001593"/>
    </source>
</evidence>
<feature type="transmembrane region" description="Helical" evidence="10">
    <location>
        <begin position="257"/>
        <end position="281"/>
    </location>
</feature>
<dbReference type="PANTHER" id="PTHR24249">
    <property type="entry name" value="HISTAMINE RECEPTOR-RELATED G-PROTEIN COUPLED RECEPTOR"/>
    <property type="match status" value="1"/>
</dbReference>
<dbReference type="OMA" id="RANDEPX"/>
<evidence type="ECO:0000259" key="11">
    <source>
        <dbReference type="PROSITE" id="PS50262"/>
    </source>
</evidence>
<dbReference type="PRINTS" id="PR00237">
    <property type="entry name" value="GPCRRHODOPSN"/>
</dbReference>
<comment type="similarity">
    <text evidence="9">Belongs to the G-protein coupled receptor 1 family.</text>
</comment>
<dbReference type="InterPro" id="IPR050569">
    <property type="entry name" value="TAAR"/>
</dbReference>
<organism evidence="12 13">
    <name type="scientific">Nematostella vectensis</name>
    <name type="common">Starlet sea anemone</name>
    <dbReference type="NCBI Taxonomy" id="45351"/>
    <lineage>
        <taxon>Eukaryota</taxon>
        <taxon>Metazoa</taxon>
        <taxon>Cnidaria</taxon>
        <taxon>Anthozoa</taxon>
        <taxon>Hexacorallia</taxon>
        <taxon>Actiniaria</taxon>
        <taxon>Edwardsiidae</taxon>
        <taxon>Nematostella</taxon>
    </lineage>
</organism>
<reference evidence="12 13" key="1">
    <citation type="journal article" date="2007" name="Science">
        <title>Sea anemone genome reveals ancestral eumetazoan gene repertoire and genomic organization.</title>
        <authorList>
            <person name="Putnam N.H."/>
            <person name="Srivastava M."/>
            <person name="Hellsten U."/>
            <person name="Dirks B."/>
            <person name="Chapman J."/>
            <person name="Salamov A."/>
            <person name="Terry A."/>
            <person name="Shapiro H."/>
            <person name="Lindquist E."/>
            <person name="Kapitonov V.V."/>
            <person name="Jurka J."/>
            <person name="Genikhovich G."/>
            <person name="Grigoriev I.V."/>
            <person name="Lucas S.M."/>
            <person name="Steele R.E."/>
            <person name="Finnerty J.R."/>
            <person name="Technau U."/>
            <person name="Martindale M.Q."/>
            <person name="Rokhsar D.S."/>
        </authorList>
    </citation>
    <scope>NUCLEOTIDE SEQUENCE [LARGE SCALE GENOMIC DNA]</scope>
    <source>
        <strain evidence="13">CH2 X CH6</strain>
    </source>
</reference>
<comment type="subcellular location">
    <subcellularLocation>
        <location evidence="1">Cell membrane</location>
        <topology evidence="1">Multi-pass membrane protein</topology>
    </subcellularLocation>
</comment>
<name>A7S2I9_NEMVE</name>
<proteinExistence type="inferred from homology"/>
<dbReference type="PROSITE" id="PS50262">
    <property type="entry name" value="G_PROTEIN_RECEP_F1_2"/>
    <property type="match status" value="1"/>
</dbReference>
<feature type="transmembrane region" description="Helical" evidence="10">
    <location>
        <begin position="148"/>
        <end position="174"/>
    </location>
</feature>
<dbReference type="InterPro" id="IPR000276">
    <property type="entry name" value="GPCR_Rhodpsn"/>
</dbReference>
<keyword evidence="7 9" id="KW-0675">Receptor</keyword>
<keyword evidence="4 10" id="KW-1133">Transmembrane helix</keyword>
<dbReference type="eggNOG" id="KOG3656">
    <property type="taxonomic scope" value="Eukaryota"/>
</dbReference>
<dbReference type="Gene3D" id="1.20.1070.10">
    <property type="entry name" value="Rhodopsin 7-helix transmembrane proteins"/>
    <property type="match status" value="1"/>
</dbReference>
<dbReference type="SMART" id="SM01381">
    <property type="entry name" value="7TM_GPCR_Srsx"/>
    <property type="match status" value="1"/>
</dbReference>
<dbReference type="PANTHER" id="PTHR24249:SF372">
    <property type="entry name" value="G-PROTEIN COUPLED RECEPTORS FAMILY 1 PROFILE DOMAIN-CONTAINING PROTEIN"/>
    <property type="match status" value="1"/>
</dbReference>
<dbReference type="OrthoDB" id="9444602at2759"/>
<evidence type="ECO:0000256" key="8">
    <source>
        <dbReference type="ARBA" id="ARBA00023224"/>
    </source>
</evidence>
<dbReference type="Pfam" id="PF00001">
    <property type="entry name" value="7tm_1"/>
    <property type="match status" value="1"/>
</dbReference>
<dbReference type="AlphaFoldDB" id="A7S2I9"/>
<feature type="transmembrane region" description="Helical" evidence="10">
    <location>
        <begin position="33"/>
        <end position="62"/>
    </location>
</feature>
<dbReference type="GO" id="GO:0005886">
    <property type="term" value="C:plasma membrane"/>
    <property type="evidence" value="ECO:0000318"/>
    <property type="project" value="GO_Central"/>
</dbReference>
<evidence type="ECO:0000256" key="4">
    <source>
        <dbReference type="ARBA" id="ARBA00022989"/>
    </source>
</evidence>
<dbReference type="InParanoid" id="A7S2I9"/>
<keyword evidence="6 10" id="KW-0472">Membrane</keyword>
<feature type="transmembrane region" description="Helical" evidence="10">
    <location>
        <begin position="194"/>
        <end position="215"/>
    </location>
</feature>
<evidence type="ECO:0000256" key="7">
    <source>
        <dbReference type="ARBA" id="ARBA00023170"/>
    </source>
</evidence>
<dbReference type="HOGENOM" id="CLU_009579_11_5_1"/>
<evidence type="ECO:0000313" key="12">
    <source>
        <dbReference type="EMBL" id="EDO42008.1"/>
    </source>
</evidence>
<feature type="transmembrane region" description="Helical" evidence="10">
    <location>
        <begin position="293"/>
        <end position="315"/>
    </location>
</feature>
<feature type="transmembrane region" description="Helical" evidence="10">
    <location>
        <begin position="108"/>
        <end position="127"/>
    </location>
</feature>
<evidence type="ECO:0000256" key="6">
    <source>
        <dbReference type="ARBA" id="ARBA00023136"/>
    </source>
</evidence>
<keyword evidence="3 9" id="KW-0812">Transmembrane</keyword>
<dbReference type="KEGG" id="nve:5513859"/>
<evidence type="ECO:0000256" key="3">
    <source>
        <dbReference type="ARBA" id="ARBA00022692"/>
    </source>
</evidence>
<dbReference type="GO" id="GO:0004930">
    <property type="term" value="F:G protein-coupled receptor activity"/>
    <property type="evidence" value="ECO:0000318"/>
    <property type="project" value="GO_Central"/>
</dbReference>
<dbReference type="PhylomeDB" id="A7S2I9"/>
<keyword evidence="13" id="KW-1185">Reference proteome</keyword>
<dbReference type="PROSITE" id="PS00237">
    <property type="entry name" value="G_PROTEIN_RECEP_F1_1"/>
    <property type="match status" value="1"/>
</dbReference>
<keyword evidence="8 9" id="KW-0807">Transducer</keyword>